<keyword evidence="2" id="KW-1185">Reference proteome</keyword>
<comment type="caution">
    <text evidence="1">The sequence shown here is derived from an EMBL/GenBank/DDBJ whole genome shotgun (WGS) entry which is preliminary data.</text>
</comment>
<organism evidence="1 2">
    <name type="scientific">Hymenobacter negativus</name>
    <dbReference type="NCBI Taxonomy" id="2795026"/>
    <lineage>
        <taxon>Bacteria</taxon>
        <taxon>Pseudomonadati</taxon>
        <taxon>Bacteroidota</taxon>
        <taxon>Cytophagia</taxon>
        <taxon>Cytophagales</taxon>
        <taxon>Hymenobacteraceae</taxon>
        <taxon>Hymenobacter</taxon>
    </lineage>
</organism>
<sequence length="53" mass="6387">MPTNTLPNSDNYEHKKELLRAYYADYERLLQEAPELVGKMRFDLFIKFSFDLD</sequence>
<protein>
    <submittedName>
        <fullName evidence="1">Uncharacterized protein</fullName>
    </submittedName>
</protein>
<evidence type="ECO:0000313" key="2">
    <source>
        <dbReference type="Proteomes" id="UP000664369"/>
    </source>
</evidence>
<name>A0ABS3QNX5_9BACT</name>
<evidence type="ECO:0000313" key="1">
    <source>
        <dbReference type="EMBL" id="MBO2012994.1"/>
    </source>
</evidence>
<accession>A0ABS3QNX5</accession>
<gene>
    <name evidence="1" type="ORF">J4E00_28290</name>
</gene>
<dbReference type="RefSeq" id="WP_208178734.1">
    <property type="nucleotide sequence ID" value="NZ_JAGETZ010000024.1"/>
</dbReference>
<dbReference type="EMBL" id="JAGETZ010000024">
    <property type="protein sequence ID" value="MBO2012994.1"/>
    <property type="molecule type" value="Genomic_DNA"/>
</dbReference>
<dbReference type="Proteomes" id="UP000664369">
    <property type="component" value="Unassembled WGS sequence"/>
</dbReference>
<reference evidence="1 2" key="1">
    <citation type="submission" date="2021-03" db="EMBL/GenBank/DDBJ databases">
        <authorList>
            <person name="Kim M.K."/>
        </authorList>
    </citation>
    <scope>NUCLEOTIDE SEQUENCE [LARGE SCALE GENOMIC DNA]</scope>
    <source>
        <strain evidence="1 2">BT442</strain>
    </source>
</reference>
<proteinExistence type="predicted"/>